<reference evidence="3 4" key="1">
    <citation type="submission" date="2019-03" db="EMBL/GenBank/DDBJ databases">
        <title>Genomic Encyclopedia of Type Strains, Phase IV (KMG-IV): sequencing the most valuable type-strain genomes for metagenomic binning, comparative biology and taxonomic classification.</title>
        <authorList>
            <person name="Goeker M."/>
        </authorList>
    </citation>
    <scope>NUCLEOTIDE SEQUENCE [LARGE SCALE GENOMIC DNA]</scope>
    <source>
        <strain evidence="3 4">DSM 12121</strain>
    </source>
</reference>
<keyword evidence="2" id="KW-0732">Signal</keyword>
<name>A0A4V6PQS4_9RHOO</name>
<gene>
    <name evidence="3" type="ORF">C7389_10297</name>
</gene>
<evidence type="ECO:0008006" key="5">
    <source>
        <dbReference type="Google" id="ProtNLM"/>
    </source>
</evidence>
<comment type="caution">
    <text evidence="3">The sequence shown here is derived from an EMBL/GenBank/DDBJ whole genome shotgun (WGS) entry which is preliminary data.</text>
</comment>
<keyword evidence="4" id="KW-1185">Reference proteome</keyword>
<dbReference type="Proteomes" id="UP000295129">
    <property type="component" value="Unassembled WGS sequence"/>
</dbReference>
<accession>A0A4V6PQS4</accession>
<dbReference type="AlphaFoldDB" id="A0A4V6PQS4"/>
<evidence type="ECO:0000313" key="4">
    <source>
        <dbReference type="Proteomes" id="UP000295129"/>
    </source>
</evidence>
<sequence length="116" mass="12324">MRIWLLVLALVFPLQWSTTAVAAYCMHERDAAAAQHFGHHDHKAQAGHSDDGDPDGDGQVFDGDCPSCHAGCLHALFPALNLAAPIEPGVLPPPYLVTAIEGEPDSLLRPPLARAA</sequence>
<proteinExistence type="predicted"/>
<feature type="chain" id="PRO_5020432848" description="Cobalt-zinc-cadmium efflux system protein" evidence="2">
    <location>
        <begin position="23"/>
        <end position="116"/>
    </location>
</feature>
<protein>
    <recommendedName>
        <fullName evidence="5">Cobalt-zinc-cadmium efflux system protein</fullName>
    </recommendedName>
</protein>
<dbReference type="Pfam" id="PF11162">
    <property type="entry name" value="DUF2946"/>
    <property type="match status" value="1"/>
</dbReference>
<evidence type="ECO:0000256" key="1">
    <source>
        <dbReference type="SAM" id="MobiDB-lite"/>
    </source>
</evidence>
<evidence type="ECO:0000256" key="2">
    <source>
        <dbReference type="SAM" id="SignalP"/>
    </source>
</evidence>
<organism evidence="3 4">
    <name type="scientific">Azoarcus indigens</name>
    <dbReference type="NCBI Taxonomy" id="29545"/>
    <lineage>
        <taxon>Bacteria</taxon>
        <taxon>Pseudomonadati</taxon>
        <taxon>Pseudomonadota</taxon>
        <taxon>Betaproteobacteria</taxon>
        <taxon>Rhodocyclales</taxon>
        <taxon>Zoogloeaceae</taxon>
        <taxon>Azoarcus</taxon>
    </lineage>
</organism>
<evidence type="ECO:0000313" key="3">
    <source>
        <dbReference type="EMBL" id="TDN56162.1"/>
    </source>
</evidence>
<dbReference type="EMBL" id="SNVV01000002">
    <property type="protein sequence ID" value="TDN56162.1"/>
    <property type="molecule type" value="Genomic_DNA"/>
</dbReference>
<dbReference type="InterPro" id="IPR021333">
    <property type="entry name" value="DUF2946"/>
</dbReference>
<feature type="region of interest" description="Disordered" evidence="1">
    <location>
        <begin position="36"/>
        <end position="60"/>
    </location>
</feature>
<feature type="signal peptide" evidence="2">
    <location>
        <begin position="1"/>
        <end position="22"/>
    </location>
</feature>
<dbReference type="RefSeq" id="WP_162851650.1">
    <property type="nucleotide sequence ID" value="NZ_SNVV01000002.1"/>
</dbReference>